<dbReference type="OMA" id="FRMWITQ"/>
<dbReference type="InterPro" id="IPR044997">
    <property type="entry name" value="F-box_plant"/>
</dbReference>
<dbReference type="EMBL" id="CM000762">
    <property type="protein sequence ID" value="OQU86335.1"/>
    <property type="molecule type" value="Genomic_DNA"/>
</dbReference>
<dbReference type="Gramene" id="OQU86335">
    <property type="protein sequence ID" value="OQU86335"/>
    <property type="gene ID" value="SORBI_3003G075300"/>
</dbReference>
<dbReference type="AlphaFoldDB" id="A0A1W0VW57"/>
<organism evidence="2 3">
    <name type="scientific">Sorghum bicolor</name>
    <name type="common">Sorghum</name>
    <name type="synonym">Sorghum vulgare</name>
    <dbReference type="NCBI Taxonomy" id="4558"/>
    <lineage>
        <taxon>Eukaryota</taxon>
        <taxon>Viridiplantae</taxon>
        <taxon>Streptophyta</taxon>
        <taxon>Embryophyta</taxon>
        <taxon>Tracheophyta</taxon>
        <taxon>Spermatophyta</taxon>
        <taxon>Magnoliopsida</taxon>
        <taxon>Liliopsida</taxon>
        <taxon>Poales</taxon>
        <taxon>Poaceae</taxon>
        <taxon>PACMAD clade</taxon>
        <taxon>Panicoideae</taxon>
        <taxon>Andropogonodae</taxon>
        <taxon>Andropogoneae</taxon>
        <taxon>Sorghinae</taxon>
        <taxon>Sorghum</taxon>
    </lineage>
</organism>
<dbReference type="STRING" id="4558.A0A1W0VW57"/>
<reference evidence="2 3" key="1">
    <citation type="journal article" date="2009" name="Nature">
        <title>The Sorghum bicolor genome and the diversification of grasses.</title>
        <authorList>
            <person name="Paterson A.H."/>
            <person name="Bowers J.E."/>
            <person name="Bruggmann R."/>
            <person name="Dubchak I."/>
            <person name="Grimwood J."/>
            <person name="Gundlach H."/>
            <person name="Haberer G."/>
            <person name="Hellsten U."/>
            <person name="Mitros T."/>
            <person name="Poliakov A."/>
            <person name="Schmutz J."/>
            <person name="Spannagl M."/>
            <person name="Tang H."/>
            <person name="Wang X."/>
            <person name="Wicker T."/>
            <person name="Bharti A.K."/>
            <person name="Chapman J."/>
            <person name="Feltus F.A."/>
            <person name="Gowik U."/>
            <person name="Grigoriev I.V."/>
            <person name="Lyons E."/>
            <person name="Maher C.A."/>
            <person name="Martis M."/>
            <person name="Narechania A."/>
            <person name="Otillar R.P."/>
            <person name="Penning B.W."/>
            <person name="Salamov A.A."/>
            <person name="Wang Y."/>
            <person name="Zhang L."/>
            <person name="Carpita N.C."/>
            <person name="Freeling M."/>
            <person name="Gingle A.R."/>
            <person name="Hash C.T."/>
            <person name="Keller B."/>
            <person name="Klein P."/>
            <person name="Kresovich S."/>
            <person name="McCann M.C."/>
            <person name="Ming R."/>
            <person name="Peterson D.G."/>
            <person name="Mehboob-ur-Rahman"/>
            <person name="Ware D."/>
            <person name="Westhoff P."/>
            <person name="Mayer K.F."/>
            <person name="Messing J."/>
            <person name="Rokhsar D.S."/>
        </authorList>
    </citation>
    <scope>NUCLEOTIDE SEQUENCE [LARGE SCALE GENOMIC DNA]</scope>
    <source>
        <strain evidence="3">cv. BTx623</strain>
    </source>
</reference>
<dbReference type="SMART" id="SM00256">
    <property type="entry name" value="FBOX"/>
    <property type="match status" value="1"/>
</dbReference>
<feature type="domain" description="F-box" evidence="1">
    <location>
        <begin position="12"/>
        <end position="59"/>
    </location>
</feature>
<dbReference type="InParanoid" id="A0A1W0VW57"/>
<dbReference type="Gene3D" id="1.20.1280.50">
    <property type="match status" value="1"/>
</dbReference>
<dbReference type="PROSITE" id="PS50181">
    <property type="entry name" value="FBOX"/>
    <property type="match status" value="1"/>
</dbReference>
<feature type="non-terminal residue" evidence="2">
    <location>
        <position position="459"/>
    </location>
</feature>
<sequence>DDTINRKCDGRQDRLSKLPDDILLTILERLDICDAARTSILSRQWRHIPAMLNKLVIKVSSFEPNKDNRAKITLDDLSRANATMREATKSILSGRTHFKQYALHLLCLQFYIGDESNSIVQTSEFTILTKKKHAHCTEDDVNFHGKQLMALFGVWPNAFGGLTRLNLENISLNRPDMPLIFSVCKRLEFLRLHSCDMGVLSPLEVENPQLRELEMDDCRFDTVHLKWLPKLTTVTFRMWITQQDPLSFSYVPQLRSLSLINIGLSWHKMLKLSDFLGNVTITTLQLNFRSEKIWIQPEYPKELLPVFYKLRLLNLVNISEECDLNWTLCILQGAPSLEELHITVQDHFCEMMMDEELRTQYAYSKNKKDVDWEGATFDFKHHKLAVLKIFGFRPDDRYARSVIKVAVNLEDVFLFNKLVCEKCKRDVPRASRYPWKQRFSLRNRITNGTNSFVAIHFPS</sequence>
<reference evidence="3" key="2">
    <citation type="journal article" date="2018" name="Plant J.">
        <title>The Sorghum bicolor reference genome: improved assembly, gene annotations, a transcriptome atlas, and signatures of genome organization.</title>
        <authorList>
            <person name="McCormick R.F."/>
            <person name="Truong S.K."/>
            <person name="Sreedasyam A."/>
            <person name="Jenkins J."/>
            <person name="Shu S."/>
            <person name="Sims D."/>
            <person name="Kennedy M."/>
            <person name="Amirebrahimi M."/>
            <person name="Weers B.D."/>
            <person name="McKinley B."/>
            <person name="Mattison A."/>
            <person name="Morishige D.T."/>
            <person name="Grimwood J."/>
            <person name="Schmutz J."/>
            <person name="Mullet J.E."/>
        </authorList>
    </citation>
    <scope>NUCLEOTIDE SEQUENCE [LARGE SCALE GENOMIC DNA]</scope>
    <source>
        <strain evidence="3">cv. BTx623</strain>
    </source>
</reference>
<dbReference type="SUPFAM" id="SSF81383">
    <property type="entry name" value="F-box domain"/>
    <property type="match status" value="1"/>
</dbReference>
<dbReference type="InterPro" id="IPR055357">
    <property type="entry name" value="LRR_At1g61320_AtMIF1"/>
</dbReference>
<accession>A0A1W0VW57</accession>
<dbReference type="InterPro" id="IPR032675">
    <property type="entry name" value="LRR_dom_sf"/>
</dbReference>
<dbReference type="PANTHER" id="PTHR32153">
    <property type="entry name" value="OJ000223_09.16 PROTEIN"/>
    <property type="match status" value="1"/>
</dbReference>
<dbReference type="FunCoup" id="A0A1W0VW57">
    <property type="interactions" value="78"/>
</dbReference>
<keyword evidence="3" id="KW-1185">Reference proteome</keyword>
<dbReference type="SUPFAM" id="SSF52047">
    <property type="entry name" value="RNI-like"/>
    <property type="match status" value="1"/>
</dbReference>
<evidence type="ECO:0000259" key="1">
    <source>
        <dbReference type="PROSITE" id="PS50181"/>
    </source>
</evidence>
<proteinExistence type="predicted"/>
<dbReference type="InterPro" id="IPR036047">
    <property type="entry name" value="F-box-like_dom_sf"/>
</dbReference>
<dbReference type="Proteomes" id="UP000000768">
    <property type="component" value="Chromosome 3"/>
</dbReference>
<dbReference type="Gene3D" id="3.80.10.10">
    <property type="entry name" value="Ribonuclease Inhibitor"/>
    <property type="match status" value="1"/>
</dbReference>
<evidence type="ECO:0000313" key="2">
    <source>
        <dbReference type="EMBL" id="OQU86335.1"/>
    </source>
</evidence>
<dbReference type="InterPro" id="IPR001810">
    <property type="entry name" value="F-box_dom"/>
</dbReference>
<protein>
    <recommendedName>
        <fullName evidence="1">F-box domain-containing protein</fullName>
    </recommendedName>
</protein>
<dbReference type="Pfam" id="PF23622">
    <property type="entry name" value="LRR_At1g61320_AtMIF1"/>
    <property type="match status" value="1"/>
</dbReference>
<name>A0A1W0VW57_SORBI</name>
<evidence type="ECO:0000313" key="3">
    <source>
        <dbReference type="Proteomes" id="UP000000768"/>
    </source>
</evidence>
<gene>
    <name evidence="2" type="ORF">SORBI_3003G075300</name>
</gene>
<dbReference type="Pfam" id="PF00646">
    <property type="entry name" value="F-box"/>
    <property type="match status" value="1"/>
</dbReference>